<protein>
    <submittedName>
        <fullName evidence="7">Putative cytochrome P450</fullName>
    </submittedName>
</protein>
<dbReference type="InterPro" id="IPR001128">
    <property type="entry name" value="Cyt_P450"/>
</dbReference>
<dbReference type="GO" id="GO:0005506">
    <property type="term" value="F:iron ion binding"/>
    <property type="evidence" value="ECO:0007669"/>
    <property type="project" value="InterPro"/>
</dbReference>
<dbReference type="Gene3D" id="1.10.630.10">
    <property type="entry name" value="Cytochrome P450"/>
    <property type="match status" value="1"/>
</dbReference>
<evidence type="ECO:0000313" key="8">
    <source>
        <dbReference type="Proteomes" id="UP000183859"/>
    </source>
</evidence>
<dbReference type="KEGG" id="php:PhaeoP97_01374"/>
<dbReference type="PANTHER" id="PTHR24291">
    <property type="entry name" value="CYTOCHROME P450 FAMILY 4"/>
    <property type="match status" value="1"/>
</dbReference>
<dbReference type="STRING" id="1844006.PhaeoP97_01374"/>
<organism evidence="7 8">
    <name type="scientific">Phaeobacter porticola</name>
    <dbReference type="NCBI Taxonomy" id="1844006"/>
    <lineage>
        <taxon>Bacteria</taxon>
        <taxon>Pseudomonadati</taxon>
        <taxon>Pseudomonadota</taxon>
        <taxon>Alphaproteobacteria</taxon>
        <taxon>Rhodobacterales</taxon>
        <taxon>Roseobacteraceae</taxon>
        <taxon>Phaeobacter</taxon>
    </lineage>
</organism>
<keyword evidence="8" id="KW-1185">Reference proteome</keyword>
<sequence length="452" mass="49753">MTRKEIPIFDANSTMFQNIGLLKVAETATRQHGDIVAIRVSDTRDLYIAGSPECFHYWRGHQGHFQTDLGDIASNQAITRMLLGDELQDPRWSDVWVLTANRMSAIARDFDGWLETALADATRTLIAELPQDGTAADLRDICRDWSIRAVCPAIFGADLDVAEIAQGVADVEGFYFAMSTKDAAETADHETLAEFKAARGFLDKAITTALRNSTPSDPNLIAQIATVIPQDVSEADRLNLLRPTVGHVITEKLNIGGLSLLWTLVQLAQDPQLAADISAECHGNDPLTMRDADSPLALSSVKEGLRLFPELPFIYRITSEEVPIGDYVIPSGATVVFAPWLVHRDPRFWESPKRFQGDRFLDEAQHRAHYYPFGVGARIRSRANFMLHQLTLAARSICAAHSLALSPDCPRGNIRPLLRSALIPRGVVPVVFAPRDASAMAADDQSFADATQ</sequence>
<dbReference type="PANTHER" id="PTHR24291:SF50">
    <property type="entry name" value="BIFUNCTIONAL ALBAFLAVENONE MONOOXYGENASE_TERPENE SYNTHASE"/>
    <property type="match status" value="1"/>
</dbReference>
<dbReference type="InterPro" id="IPR036396">
    <property type="entry name" value="Cyt_P450_sf"/>
</dbReference>
<dbReference type="GO" id="GO:0004497">
    <property type="term" value="F:monooxygenase activity"/>
    <property type="evidence" value="ECO:0007669"/>
    <property type="project" value="UniProtKB-KW"/>
</dbReference>
<dbReference type="PRINTS" id="PR00465">
    <property type="entry name" value="EP450IV"/>
</dbReference>
<name>A0A1L3I403_9RHOB</name>
<evidence type="ECO:0000256" key="5">
    <source>
        <dbReference type="ARBA" id="ARBA00023004"/>
    </source>
</evidence>
<proteinExistence type="inferred from homology"/>
<evidence type="ECO:0000256" key="6">
    <source>
        <dbReference type="ARBA" id="ARBA00023033"/>
    </source>
</evidence>
<dbReference type="InterPro" id="IPR050196">
    <property type="entry name" value="Cytochrome_P450_Monoox"/>
</dbReference>
<evidence type="ECO:0000256" key="2">
    <source>
        <dbReference type="ARBA" id="ARBA00022617"/>
    </source>
</evidence>
<keyword evidence="4" id="KW-0560">Oxidoreductase</keyword>
<dbReference type="EMBL" id="CP016364">
    <property type="protein sequence ID" value="APG46797.1"/>
    <property type="molecule type" value="Genomic_DNA"/>
</dbReference>
<dbReference type="AlphaFoldDB" id="A0A1L3I403"/>
<keyword evidence="2" id="KW-0349">Heme</keyword>
<dbReference type="SUPFAM" id="SSF48264">
    <property type="entry name" value="Cytochrome P450"/>
    <property type="match status" value="1"/>
</dbReference>
<keyword evidence="5" id="KW-0408">Iron</keyword>
<dbReference type="InterPro" id="IPR002403">
    <property type="entry name" value="Cyt_P450_E_grp-IV"/>
</dbReference>
<comment type="similarity">
    <text evidence="1">Belongs to the cytochrome P450 family.</text>
</comment>
<dbReference type="GO" id="GO:0016705">
    <property type="term" value="F:oxidoreductase activity, acting on paired donors, with incorporation or reduction of molecular oxygen"/>
    <property type="evidence" value="ECO:0007669"/>
    <property type="project" value="InterPro"/>
</dbReference>
<evidence type="ECO:0000256" key="4">
    <source>
        <dbReference type="ARBA" id="ARBA00023002"/>
    </source>
</evidence>
<evidence type="ECO:0000256" key="3">
    <source>
        <dbReference type="ARBA" id="ARBA00022723"/>
    </source>
</evidence>
<evidence type="ECO:0000256" key="1">
    <source>
        <dbReference type="ARBA" id="ARBA00010617"/>
    </source>
</evidence>
<dbReference type="OrthoDB" id="9764248at2"/>
<keyword evidence="6" id="KW-0503">Monooxygenase</keyword>
<gene>
    <name evidence="7" type="ORF">PhaeoP97_01374</name>
</gene>
<dbReference type="Proteomes" id="UP000183859">
    <property type="component" value="Chromosome"/>
</dbReference>
<dbReference type="GO" id="GO:0020037">
    <property type="term" value="F:heme binding"/>
    <property type="evidence" value="ECO:0007669"/>
    <property type="project" value="InterPro"/>
</dbReference>
<dbReference type="RefSeq" id="WP_072504429.1">
    <property type="nucleotide sequence ID" value="NZ_CP016364.1"/>
</dbReference>
<keyword evidence="3" id="KW-0479">Metal-binding</keyword>
<dbReference type="Pfam" id="PF00067">
    <property type="entry name" value="p450"/>
    <property type="match status" value="1"/>
</dbReference>
<reference evidence="8" key="1">
    <citation type="submission" date="2016-07" db="EMBL/GenBank/DDBJ databases">
        <title>Phaeobacter portensis sp. nov., a tropodithietic acid producing bacterium isolated from a German harbor.</title>
        <authorList>
            <person name="Freese H.M."/>
            <person name="Bunk B."/>
            <person name="Breider S."/>
            <person name="Brinkhoff T."/>
        </authorList>
    </citation>
    <scope>NUCLEOTIDE SEQUENCE [LARGE SCALE GENOMIC DNA]</scope>
    <source>
        <strain evidence="8">P97</strain>
    </source>
</reference>
<accession>A0A1L3I403</accession>
<evidence type="ECO:0000313" key="7">
    <source>
        <dbReference type="EMBL" id="APG46797.1"/>
    </source>
</evidence>